<keyword evidence="6" id="KW-0865">Zymogen</keyword>
<dbReference type="GO" id="GO:0016811">
    <property type="term" value="F:hydrolase activity, acting on carbon-nitrogen (but not peptide) bonds, in linear amides"/>
    <property type="evidence" value="ECO:0007669"/>
    <property type="project" value="InterPro"/>
</dbReference>
<dbReference type="InterPro" id="IPR002692">
    <property type="entry name" value="S45"/>
</dbReference>
<dbReference type="Pfam" id="PF01804">
    <property type="entry name" value="Penicil_amidase"/>
    <property type="match status" value="1"/>
</dbReference>
<comment type="subcellular location">
    <subcellularLocation>
        <location evidence="1">Periplasm</location>
    </subcellularLocation>
</comment>
<dbReference type="Proteomes" id="UP000269044">
    <property type="component" value="Unassembled WGS sequence"/>
</dbReference>
<gene>
    <name evidence="8" type="ORF">ALQ08_04366</name>
</gene>
<dbReference type="InterPro" id="IPR029055">
    <property type="entry name" value="Ntn_hydrolases_N"/>
</dbReference>
<accession>A0A0P9PYW8</accession>
<dbReference type="PANTHER" id="PTHR34218:SF3">
    <property type="entry name" value="ACYL-HOMOSERINE LACTONE ACYLASE PVDQ"/>
    <property type="match status" value="1"/>
</dbReference>
<feature type="region of interest" description="Disordered" evidence="7">
    <location>
        <begin position="762"/>
        <end position="781"/>
    </location>
</feature>
<dbReference type="CDD" id="cd01936">
    <property type="entry name" value="Ntn_CA"/>
    <property type="match status" value="1"/>
</dbReference>
<evidence type="ECO:0000256" key="5">
    <source>
        <dbReference type="ARBA" id="ARBA00022801"/>
    </source>
</evidence>
<sequence length="806" mass="88120">MTVWTNQLKIFARASFNGGGQFGSCCRVGVSVIMSRALPGFLFAGLSVAVVLPAQALVAHEQKTVGAEIRRTGFGVPHIVADDERGLGYGIGYAYAQDNLCLLANEVFTVNGERSRYFGPDKATLEQRNNMASDLLFKWLNTPEALADFWKAQPPEIRQLMQGYVAGYNRSLVEQTAKGLPQPCAAEWVRPISTDDLVRLTRRLLVEGGVGQFTEAFAGAKPPSTQKPLQVDSQQVQALQLAAARNERFALERGSNAVAVGRDLSANGRGMLLANPHFPWGGGMRFYQMHLTIPGKLDVMGAALPGLPLINIGFNQHLAWSHTVDTSKHFTLHRLQLDPKDSTRYLLDGKSVAMGKQQVSVEVKQADGTLKAVPRIIYSSKFGPVVQWPGKLDWDEKFAFSLRDANLKNDRVLQQWYAMDKADSLKAFQDSVHRIQGIPWVNTLAVDAKGQALYMNISVVPNVDAVKLARCSDPRIGTELIVLDGSRSECNWDVSPEAAQTGIYPSSRQPQLLRTDFVQHSNDSAWMVNPAAPLKDFSPLISQDGQPLGQRARFALDRLSRLEKAGKVSVENLQAMVMDNEVYHAGQVLPDLLKFCASELGDDAARLAPLCTALKAWDGRADLNSGIGFVYFQRIVTSMQAVASRWRVVFDPQNPVHTPSGLAIEYPEVATALRAAMLAAVDEVAKAGLSAETRWGDIQVSSISGKPIPIHGGPAGLGIYNAMQTVAGRDGKREVVSGTSYLQVVTFDEHGPKAQGLLAFSESSNPQSAHSRDQTEAFSKKQWSTLPFTEQQIKADPAYQVQVIKE</sequence>
<keyword evidence="3" id="KW-0732">Signal</keyword>
<evidence type="ECO:0000313" key="8">
    <source>
        <dbReference type="EMBL" id="RMQ21559.1"/>
    </source>
</evidence>
<dbReference type="EMBL" id="RBRA01000221">
    <property type="protein sequence ID" value="RMQ21559.1"/>
    <property type="molecule type" value="Genomic_DNA"/>
</dbReference>
<dbReference type="AlphaFoldDB" id="A0A0P9PYW8"/>
<dbReference type="Gene3D" id="1.10.1400.10">
    <property type="match status" value="1"/>
</dbReference>
<dbReference type="Gene3D" id="3.60.20.10">
    <property type="entry name" value="Glutamine Phosphoribosylpyrophosphate, subunit 1, domain 1"/>
    <property type="match status" value="1"/>
</dbReference>
<evidence type="ECO:0000256" key="4">
    <source>
        <dbReference type="ARBA" id="ARBA00022764"/>
    </source>
</evidence>
<dbReference type="SUPFAM" id="SSF56235">
    <property type="entry name" value="N-terminal nucleophile aminohydrolases (Ntn hydrolases)"/>
    <property type="match status" value="1"/>
</dbReference>
<evidence type="ECO:0000256" key="2">
    <source>
        <dbReference type="ARBA" id="ARBA00006586"/>
    </source>
</evidence>
<evidence type="ECO:0000256" key="7">
    <source>
        <dbReference type="SAM" id="MobiDB-lite"/>
    </source>
</evidence>
<dbReference type="InterPro" id="IPR043146">
    <property type="entry name" value="Penicillin_amidase_N_B-knob"/>
</dbReference>
<dbReference type="GO" id="GO:0017000">
    <property type="term" value="P:antibiotic biosynthetic process"/>
    <property type="evidence" value="ECO:0007669"/>
    <property type="project" value="InterPro"/>
</dbReference>
<comment type="caution">
    <text evidence="8">The sequence shown here is derived from an EMBL/GenBank/DDBJ whole genome shotgun (WGS) entry which is preliminary data.</text>
</comment>
<evidence type="ECO:0000256" key="1">
    <source>
        <dbReference type="ARBA" id="ARBA00004418"/>
    </source>
</evidence>
<evidence type="ECO:0000256" key="3">
    <source>
        <dbReference type="ARBA" id="ARBA00022729"/>
    </source>
</evidence>
<reference evidence="8 9" key="1">
    <citation type="submission" date="2018-08" db="EMBL/GenBank/DDBJ databases">
        <title>Recombination of ecologically and evolutionarily significant loci maintains genetic cohesion in the Pseudomonas syringae species complex.</title>
        <authorList>
            <person name="Dillon M."/>
            <person name="Thakur S."/>
            <person name="Almeida R.N.D."/>
            <person name="Weir B.S."/>
            <person name="Guttman D.S."/>
        </authorList>
    </citation>
    <scope>NUCLEOTIDE SEQUENCE [LARGE SCALE GENOMIC DNA]</scope>
    <source>
        <strain evidence="8 9">ICMP 13052</strain>
    </source>
</reference>
<keyword evidence="4" id="KW-0574">Periplasm</keyword>
<keyword evidence="5" id="KW-0378">Hydrolase</keyword>
<dbReference type="InterPro" id="IPR043147">
    <property type="entry name" value="Penicillin_amidase_A-knob"/>
</dbReference>
<evidence type="ECO:0000256" key="6">
    <source>
        <dbReference type="ARBA" id="ARBA00023145"/>
    </source>
</evidence>
<dbReference type="GO" id="GO:0042597">
    <property type="term" value="C:periplasmic space"/>
    <property type="evidence" value="ECO:0007669"/>
    <property type="project" value="UniProtKB-SubCell"/>
</dbReference>
<dbReference type="PANTHER" id="PTHR34218">
    <property type="entry name" value="PEPTIDASE S45 PENICILLIN AMIDASE"/>
    <property type="match status" value="1"/>
</dbReference>
<organism evidence="8 9">
    <name type="scientific">Pseudomonas syringae pv. delphinii</name>
    <dbReference type="NCBI Taxonomy" id="192088"/>
    <lineage>
        <taxon>Bacteria</taxon>
        <taxon>Pseudomonadati</taxon>
        <taxon>Pseudomonadota</taxon>
        <taxon>Gammaproteobacteria</taxon>
        <taxon>Pseudomonadales</taxon>
        <taxon>Pseudomonadaceae</taxon>
        <taxon>Pseudomonas</taxon>
    </lineage>
</organism>
<feature type="compositionally biased region" description="Basic and acidic residues" evidence="7">
    <location>
        <begin position="770"/>
        <end position="779"/>
    </location>
</feature>
<evidence type="ECO:0000313" key="9">
    <source>
        <dbReference type="Proteomes" id="UP000269044"/>
    </source>
</evidence>
<name>A0A0P9PYW8_9PSED</name>
<protein>
    <submittedName>
        <fullName evidence="8">Acyl-homoserine lactone acylase PvdQ</fullName>
    </submittedName>
</protein>
<proteinExistence type="inferred from homology"/>
<dbReference type="InterPro" id="IPR023343">
    <property type="entry name" value="Penicillin_amidase_dom1"/>
</dbReference>
<dbReference type="Gene3D" id="2.30.120.10">
    <property type="match status" value="1"/>
</dbReference>
<dbReference type="Gene3D" id="1.10.439.10">
    <property type="entry name" value="Penicillin Amidohydrolase, domain 1"/>
    <property type="match status" value="1"/>
</dbReference>
<comment type="similarity">
    <text evidence="2">Belongs to the peptidase S45 family.</text>
</comment>